<accession>A0A927BS76</accession>
<reference evidence="1" key="1">
    <citation type="submission" date="2020-09" db="EMBL/GenBank/DDBJ databases">
        <title>A novel bacterium of genus Paenibacillus, isolated from South China Sea.</title>
        <authorList>
            <person name="Huang H."/>
            <person name="Mo K."/>
            <person name="Hu Y."/>
        </authorList>
    </citation>
    <scope>NUCLEOTIDE SEQUENCE</scope>
    <source>
        <strain evidence="1">IB182496</strain>
    </source>
</reference>
<dbReference type="EMBL" id="JACXIZ010000018">
    <property type="protein sequence ID" value="MBD2845817.1"/>
    <property type="molecule type" value="Genomic_DNA"/>
</dbReference>
<keyword evidence="2" id="KW-1185">Reference proteome</keyword>
<dbReference type="SUPFAM" id="SSF53756">
    <property type="entry name" value="UDP-Glycosyltransferase/glycogen phosphorylase"/>
    <property type="match status" value="1"/>
</dbReference>
<evidence type="ECO:0000313" key="1">
    <source>
        <dbReference type="EMBL" id="MBD2845817.1"/>
    </source>
</evidence>
<proteinExistence type="predicted"/>
<sequence length="317" mass="35559">MIKVLLKHPLGINAHIRVIIEGNCKMANMFIPKNIQLICTPDRSQSYVERAQLVENYAETMSKLLITDLLHLRREDSDSARKQGFKCIIHLNDSGIPDYQPDIVVNGDAFLLEGATSCHSILQLQGRTFNIVNPDLNLLRPSKLLLIEKVNKILITFGGADPGHLTEVFFEKLKNHPQYHYTFVLGAAFGEERTKKFHEGLIPKNFTVIQNTSKIHSQIKNADIIVTLGGITSYESMYLGKPVLAVSWSYLNYYVKRLAGANLVVDLGDPNVCVERFLVEISNLTRLNQVAQNGWKAIDGAGANNIANAILRYINQF</sequence>
<comment type="caution">
    <text evidence="1">The sequence shown here is derived from an EMBL/GenBank/DDBJ whole genome shotgun (WGS) entry which is preliminary data.</text>
</comment>
<dbReference type="Gene3D" id="3.40.50.2000">
    <property type="entry name" value="Glycogen Phosphorylase B"/>
    <property type="match status" value="1"/>
</dbReference>
<evidence type="ECO:0000313" key="2">
    <source>
        <dbReference type="Proteomes" id="UP000621560"/>
    </source>
</evidence>
<dbReference type="RefSeq" id="WP_190917773.1">
    <property type="nucleotide sequence ID" value="NZ_JACXIZ010000018.1"/>
</dbReference>
<gene>
    <name evidence="1" type="ORF">IDH44_11500</name>
</gene>
<organism evidence="1 2">
    <name type="scientific">Paenibacillus sabuli</name>
    <dbReference type="NCBI Taxonomy" id="2772509"/>
    <lineage>
        <taxon>Bacteria</taxon>
        <taxon>Bacillati</taxon>
        <taxon>Bacillota</taxon>
        <taxon>Bacilli</taxon>
        <taxon>Bacillales</taxon>
        <taxon>Paenibacillaceae</taxon>
        <taxon>Paenibacillus</taxon>
    </lineage>
</organism>
<evidence type="ECO:0008006" key="3">
    <source>
        <dbReference type="Google" id="ProtNLM"/>
    </source>
</evidence>
<dbReference type="Proteomes" id="UP000621560">
    <property type="component" value="Unassembled WGS sequence"/>
</dbReference>
<protein>
    <recommendedName>
        <fullName evidence="3">UDP-2,4-diacetamido-2,4, 6-trideoxy-beta-L-altropyranose hydrolase</fullName>
    </recommendedName>
</protein>
<name>A0A927BS76_9BACL</name>
<dbReference type="AlphaFoldDB" id="A0A927BS76"/>